<reference evidence="2" key="2">
    <citation type="submission" date="2025-08" db="UniProtKB">
        <authorList>
            <consortium name="Ensembl"/>
        </authorList>
    </citation>
    <scope>IDENTIFICATION</scope>
</reference>
<name>H2Y541_CIOSA</name>
<dbReference type="Proteomes" id="UP000007875">
    <property type="component" value="Unassembled WGS sequence"/>
</dbReference>
<organism evidence="2 3">
    <name type="scientific">Ciona savignyi</name>
    <name type="common">Pacific transparent sea squirt</name>
    <dbReference type="NCBI Taxonomy" id="51511"/>
    <lineage>
        <taxon>Eukaryota</taxon>
        <taxon>Metazoa</taxon>
        <taxon>Chordata</taxon>
        <taxon>Tunicata</taxon>
        <taxon>Ascidiacea</taxon>
        <taxon>Phlebobranchia</taxon>
        <taxon>Cionidae</taxon>
        <taxon>Ciona</taxon>
    </lineage>
</organism>
<evidence type="ECO:0000313" key="3">
    <source>
        <dbReference type="Proteomes" id="UP000007875"/>
    </source>
</evidence>
<proteinExistence type="predicted"/>
<feature type="transmembrane region" description="Helical" evidence="1">
    <location>
        <begin position="286"/>
        <end position="313"/>
    </location>
</feature>
<dbReference type="GeneTree" id="ENSGT00940000162130"/>
<reference evidence="3" key="1">
    <citation type="submission" date="2003-08" db="EMBL/GenBank/DDBJ databases">
        <authorList>
            <person name="Birren B."/>
            <person name="Nusbaum C."/>
            <person name="Abebe A."/>
            <person name="Abouelleil A."/>
            <person name="Adekoya E."/>
            <person name="Ait-zahra M."/>
            <person name="Allen N."/>
            <person name="Allen T."/>
            <person name="An P."/>
            <person name="Anderson M."/>
            <person name="Anderson S."/>
            <person name="Arachchi H."/>
            <person name="Armbruster J."/>
            <person name="Bachantsang P."/>
            <person name="Baldwin J."/>
            <person name="Barry A."/>
            <person name="Bayul T."/>
            <person name="Blitshsteyn B."/>
            <person name="Bloom T."/>
            <person name="Blye J."/>
            <person name="Boguslavskiy L."/>
            <person name="Borowsky M."/>
            <person name="Boukhgalter B."/>
            <person name="Brunache A."/>
            <person name="Butler J."/>
            <person name="Calixte N."/>
            <person name="Calvo S."/>
            <person name="Camarata J."/>
            <person name="Campo K."/>
            <person name="Chang J."/>
            <person name="Cheshatsang Y."/>
            <person name="Citroen M."/>
            <person name="Collymore A."/>
            <person name="Considine T."/>
            <person name="Cook A."/>
            <person name="Cooke P."/>
            <person name="Corum B."/>
            <person name="Cuomo C."/>
            <person name="David R."/>
            <person name="Dawoe T."/>
            <person name="Degray S."/>
            <person name="Dodge S."/>
            <person name="Dooley K."/>
            <person name="Dorje P."/>
            <person name="Dorjee K."/>
            <person name="Dorris L."/>
            <person name="Duffey N."/>
            <person name="Dupes A."/>
            <person name="Elkins T."/>
            <person name="Engels R."/>
            <person name="Erickson J."/>
            <person name="Farina A."/>
            <person name="Faro S."/>
            <person name="Ferreira P."/>
            <person name="Fischer H."/>
            <person name="Fitzgerald M."/>
            <person name="Foley K."/>
            <person name="Gage D."/>
            <person name="Galagan J."/>
            <person name="Gearin G."/>
            <person name="Gnerre S."/>
            <person name="Gnirke A."/>
            <person name="Goyette A."/>
            <person name="Graham J."/>
            <person name="Grandbois E."/>
            <person name="Gyaltsen K."/>
            <person name="Hafez N."/>
            <person name="Hagopian D."/>
            <person name="Hagos B."/>
            <person name="Hall J."/>
            <person name="Hatcher B."/>
            <person name="Heller A."/>
            <person name="Higgins H."/>
            <person name="Honan T."/>
            <person name="Horn A."/>
            <person name="Houde N."/>
            <person name="Hughes L."/>
            <person name="Hulme W."/>
            <person name="Husby E."/>
            <person name="Iliev I."/>
            <person name="Jaffe D."/>
            <person name="Jones C."/>
            <person name="Kamal M."/>
            <person name="Kamat A."/>
            <person name="Kamvysselis M."/>
            <person name="Karlsson E."/>
            <person name="Kells C."/>
            <person name="Kieu A."/>
            <person name="Kisner P."/>
            <person name="Kodira C."/>
            <person name="Kulbokas E."/>
            <person name="Labutti K."/>
            <person name="Lama D."/>
            <person name="Landers T."/>
            <person name="Leger J."/>
            <person name="Levine S."/>
            <person name="Lewis D."/>
            <person name="Lewis T."/>
            <person name="Lindblad-toh K."/>
            <person name="Liu X."/>
            <person name="Lokyitsang T."/>
            <person name="Lokyitsang Y."/>
            <person name="Lucien O."/>
            <person name="Lui A."/>
            <person name="Ma L.J."/>
            <person name="Mabbitt R."/>
            <person name="Macdonald J."/>
            <person name="Maclean C."/>
            <person name="Major J."/>
            <person name="Manning J."/>
            <person name="Marabella R."/>
            <person name="Maru K."/>
            <person name="Matthews C."/>
            <person name="Mauceli E."/>
            <person name="Mccarthy M."/>
            <person name="Mcdonough S."/>
            <person name="Mcghee T."/>
            <person name="Meldrim J."/>
            <person name="Meneus L."/>
            <person name="Mesirov J."/>
            <person name="Mihalev A."/>
            <person name="Mihova T."/>
            <person name="Mikkelsen T."/>
            <person name="Mlenga V."/>
            <person name="Moru K."/>
            <person name="Mozes J."/>
            <person name="Mulrain L."/>
            <person name="Munson G."/>
            <person name="Naylor J."/>
            <person name="Newes C."/>
            <person name="Nguyen C."/>
            <person name="Nguyen N."/>
            <person name="Nguyen T."/>
            <person name="Nicol R."/>
            <person name="Nielsen C."/>
            <person name="Nizzari M."/>
            <person name="Norbu C."/>
            <person name="Norbu N."/>
            <person name="O'donnell P."/>
            <person name="Okoawo O."/>
            <person name="O'leary S."/>
            <person name="Omotosho B."/>
            <person name="O'neill K."/>
            <person name="Osman S."/>
            <person name="Parker S."/>
            <person name="Perrin D."/>
            <person name="Phunkhang P."/>
            <person name="Piqani B."/>
            <person name="Purcell S."/>
            <person name="Rachupka T."/>
            <person name="Ramasamy U."/>
            <person name="Rameau R."/>
            <person name="Ray V."/>
            <person name="Raymond C."/>
            <person name="Retta R."/>
            <person name="Richardson S."/>
            <person name="Rise C."/>
            <person name="Rodriguez J."/>
            <person name="Rogers J."/>
            <person name="Rogov P."/>
            <person name="Rutman M."/>
            <person name="Schupbach R."/>
            <person name="Seaman C."/>
            <person name="Settipalli S."/>
            <person name="Sharpe T."/>
            <person name="Sheridan J."/>
            <person name="Sherpa N."/>
            <person name="Shi J."/>
            <person name="Smirnov S."/>
            <person name="Smith C."/>
            <person name="Sougnez C."/>
            <person name="Spencer B."/>
            <person name="Stalker J."/>
            <person name="Stange-thomann N."/>
            <person name="Stavropoulos S."/>
            <person name="Stetson K."/>
            <person name="Stone C."/>
            <person name="Stone S."/>
            <person name="Stubbs M."/>
            <person name="Talamas J."/>
            <person name="Tchuinga P."/>
            <person name="Tenzing P."/>
            <person name="Tesfaye S."/>
            <person name="Theodore J."/>
            <person name="Thoulutsang Y."/>
            <person name="Topham K."/>
            <person name="Towey S."/>
            <person name="Tsamla T."/>
            <person name="Tsomo N."/>
            <person name="Vallee D."/>
            <person name="Vassiliev H."/>
            <person name="Venkataraman V."/>
            <person name="Vinson J."/>
            <person name="Vo A."/>
            <person name="Wade C."/>
            <person name="Wang S."/>
            <person name="Wangchuk T."/>
            <person name="Wangdi T."/>
            <person name="Whittaker C."/>
            <person name="Wilkinson J."/>
            <person name="Wu Y."/>
            <person name="Wyman D."/>
            <person name="Yadav S."/>
            <person name="Yang S."/>
            <person name="Yang X."/>
            <person name="Yeager S."/>
            <person name="Yee E."/>
            <person name="Young G."/>
            <person name="Zainoun J."/>
            <person name="Zembeck L."/>
            <person name="Zimmer A."/>
            <person name="Zody M."/>
            <person name="Lander E."/>
        </authorList>
    </citation>
    <scope>NUCLEOTIDE SEQUENCE [LARGE SCALE GENOMIC DNA]</scope>
</reference>
<keyword evidence="1" id="KW-0812">Transmembrane</keyword>
<sequence>SGEYTVEVIPCTVSQTRKWRPSPPGVEVQCTAYSPITFKIPIMFQQTNRPVPVVYTLETSFQLCNNEKVFMMDPTESNQEMREYDYTGAFTKGQTIFGRVLWTPSQDLKSAYKLQLEKVYLCTGRDGYEPKFDPTGTVFDNGPQYGCIEPSKNLQHRFLILDRSSRDSEDRYFHDVPFDAYFAADKAEFASMSDIPGVDGFLIKVDSLYKVEAGHQWYIQVLFQIGPEHGLPRVRRSAMYNMGRHRRSSDRLQQAMLDAGWHDGRRNNGTDMVAIQLDRSHEGTGLSVGAIAALSIAMLVILVLVALCCCCVARRRRRKKGNDVEMKLRKIEESYKEYPSSKVNIAQTKNLLEVSSEKNKTSVSVSSVHSNACETPLVAKQNNVTKTRNCKQRKRNLSLQIVNNLRADGDDSGTEV</sequence>
<evidence type="ECO:0000256" key="1">
    <source>
        <dbReference type="SAM" id="Phobius"/>
    </source>
</evidence>
<evidence type="ECO:0000313" key="2">
    <source>
        <dbReference type="Ensembl" id="ENSCSAVP00000000439.1"/>
    </source>
</evidence>
<dbReference type="Ensembl" id="ENSCSAVT00000000444.1">
    <property type="protein sequence ID" value="ENSCSAVP00000000439.1"/>
    <property type="gene ID" value="ENSCSAVG00000000254.1"/>
</dbReference>
<dbReference type="HOGENOM" id="CLU_661466_0_0_1"/>
<reference evidence="2" key="3">
    <citation type="submission" date="2025-09" db="UniProtKB">
        <authorList>
            <consortium name="Ensembl"/>
        </authorList>
    </citation>
    <scope>IDENTIFICATION</scope>
</reference>
<dbReference type="AlphaFoldDB" id="H2Y541"/>
<keyword evidence="1" id="KW-0472">Membrane</keyword>
<accession>H2Y541</accession>
<protein>
    <submittedName>
        <fullName evidence="2">Uncharacterized protein</fullName>
    </submittedName>
</protein>
<keyword evidence="1" id="KW-1133">Transmembrane helix</keyword>
<keyword evidence="3" id="KW-1185">Reference proteome</keyword>